<dbReference type="SUPFAM" id="SSF56925">
    <property type="entry name" value="OMPA-like"/>
    <property type="match status" value="1"/>
</dbReference>
<dbReference type="EMBL" id="VORW01000003">
    <property type="protein sequence ID" value="TXE12442.1"/>
    <property type="molecule type" value="Genomic_DNA"/>
</dbReference>
<sequence>MRKFVQVIFTIGIVFLFAIEGNAQRKGSGLGVKAGMNYNTSGKYFKDAGSIWDDPGASTGYQVGAFYKLASYDIFLRPEMLYTHSKFESGLGQVKYNRLDAPVMVGFHLFKVFSIVGGPSFHYSLNEEYPEVLEIESAQKIDFGYQFGLGLNVGPVGLDLRYERVFNDQKLTLDRVLKREDSFKSEQVILALSFQF</sequence>
<name>A0A5C7B3L0_9BACT</name>
<proteinExistence type="predicted"/>
<gene>
    <name evidence="2" type="ORF">ESV85_07395</name>
</gene>
<dbReference type="InterPro" id="IPR025665">
    <property type="entry name" value="Beta-barrel_OMP_2"/>
</dbReference>
<dbReference type="AlphaFoldDB" id="A0A5C7B3L0"/>
<feature type="domain" description="Outer membrane protein beta-barrel" evidence="1">
    <location>
        <begin position="23"/>
        <end position="168"/>
    </location>
</feature>
<reference evidence="2 3" key="1">
    <citation type="submission" date="2019-08" db="EMBL/GenBank/DDBJ databases">
        <title>Genomes sequence of Algoriphagus aquimarinus ACAM450.</title>
        <authorList>
            <person name="Bowman J.P."/>
        </authorList>
    </citation>
    <scope>NUCLEOTIDE SEQUENCE [LARGE SCALE GENOMIC DNA]</scope>
    <source>
        <strain evidence="2 3">ACAM 450</strain>
    </source>
</reference>
<dbReference type="Pfam" id="PF13568">
    <property type="entry name" value="OMP_b-brl_2"/>
    <property type="match status" value="1"/>
</dbReference>
<dbReference type="Proteomes" id="UP000321935">
    <property type="component" value="Unassembled WGS sequence"/>
</dbReference>
<dbReference type="InterPro" id="IPR011250">
    <property type="entry name" value="OMP/PagP_B-barrel"/>
</dbReference>
<dbReference type="OrthoDB" id="1001536at2"/>
<protein>
    <submittedName>
        <fullName evidence="2">Outer membrane beta-barrel protein</fullName>
    </submittedName>
</protein>
<accession>A0A5C7B3L0</accession>
<evidence type="ECO:0000259" key="1">
    <source>
        <dbReference type="Pfam" id="PF13568"/>
    </source>
</evidence>
<comment type="caution">
    <text evidence="2">The sequence shown here is derived from an EMBL/GenBank/DDBJ whole genome shotgun (WGS) entry which is preliminary data.</text>
</comment>
<evidence type="ECO:0000313" key="3">
    <source>
        <dbReference type="Proteomes" id="UP000321935"/>
    </source>
</evidence>
<organism evidence="2 3">
    <name type="scientific">Algoriphagus aquimarinus</name>
    <dbReference type="NCBI Taxonomy" id="237018"/>
    <lineage>
        <taxon>Bacteria</taxon>
        <taxon>Pseudomonadati</taxon>
        <taxon>Bacteroidota</taxon>
        <taxon>Cytophagia</taxon>
        <taxon>Cytophagales</taxon>
        <taxon>Cyclobacteriaceae</taxon>
        <taxon>Algoriphagus</taxon>
    </lineage>
</organism>
<evidence type="ECO:0000313" key="2">
    <source>
        <dbReference type="EMBL" id="TXE12442.1"/>
    </source>
</evidence>
<dbReference type="RefSeq" id="WP_146916220.1">
    <property type="nucleotide sequence ID" value="NZ_VORW01000003.1"/>
</dbReference>